<dbReference type="Proteomes" id="UP000243650">
    <property type="component" value="Unassembled WGS sequence"/>
</dbReference>
<organism evidence="2 3">
    <name type="scientific">Alkalicoccus urumqiensis</name>
    <name type="common">Bacillus urumqiensis</name>
    <dbReference type="NCBI Taxonomy" id="1548213"/>
    <lineage>
        <taxon>Bacteria</taxon>
        <taxon>Bacillati</taxon>
        <taxon>Bacillota</taxon>
        <taxon>Bacilli</taxon>
        <taxon>Bacillales</taxon>
        <taxon>Bacillaceae</taxon>
        <taxon>Alkalicoccus</taxon>
    </lineage>
</organism>
<dbReference type="InterPro" id="IPR011528">
    <property type="entry name" value="NERD"/>
</dbReference>
<comment type="caution">
    <text evidence="2">The sequence shown here is derived from an EMBL/GenBank/DDBJ whole genome shotgun (WGS) entry which is preliminary data.</text>
</comment>
<dbReference type="EMBL" id="PVNS01000007">
    <property type="protein sequence ID" value="PRO65668.1"/>
    <property type="molecule type" value="Genomic_DNA"/>
</dbReference>
<dbReference type="AlphaFoldDB" id="A0A2P6MHB5"/>
<keyword evidence="3" id="KW-1185">Reference proteome</keyword>
<dbReference type="RefSeq" id="WP_105959137.1">
    <property type="nucleotide sequence ID" value="NZ_PVNS01000007.1"/>
</dbReference>
<evidence type="ECO:0000259" key="1">
    <source>
        <dbReference type="PROSITE" id="PS50965"/>
    </source>
</evidence>
<dbReference type="Pfam" id="PF08378">
    <property type="entry name" value="NERD"/>
    <property type="match status" value="1"/>
</dbReference>
<dbReference type="OrthoDB" id="569879at2"/>
<reference evidence="2 3" key="1">
    <citation type="submission" date="2018-03" db="EMBL/GenBank/DDBJ databases">
        <title>Bacillus urumqiensis sp. nov., a moderately haloalkaliphilic bacterium isolated from a salt lake.</title>
        <authorList>
            <person name="Zhao B."/>
            <person name="Liao Z."/>
        </authorList>
    </citation>
    <scope>NUCLEOTIDE SEQUENCE [LARGE SCALE GENOMIC DNA]</scope>
    <source>
        <strain evidence="2 3">BZ-SZ-XJ18</strain>
    </source>
</reference>
<gene>
    <name evidence="2" type="ORF">C6I21_09095</name>
</gene>
<feature type="domain" description="NERD" evidence="1">
    <location>
        <begin position="41"/>
        <end position="158"/>
    </location>
</feature>
<sequence>MQPSTYSRPFVLKQYEALLRRLPFSHSSRPQIDSDYQKFKAGFAGEHSLSYYLPYLQEKAAIIQGLRLPSTFSDHYFQIDLLLLFPSFIYIGEVKHMNGTLDFDVKNGQLLRTNSEGQSGFSCPVAQVDRQKRELAKWLEAHGYPRIPIEADVIVSHEKAVIRDEQCPEKVYHSARMLYQLEEYMRHHTKRMMTKDKQRKLIDTLQKMTTEKRLDLLSRYQISVQEILRPFPCAACGARDMTRRRGRWQCRSCRNMTKTAHLYYLQDLSCLLESPIKKKELMSLLYISSRATLNRTVNDFWERSNDPSALKSDDIERHIAHIEKQDRRKR</sequence>
<name>A0A2P6MHB5_ALKUR</name>
<evidence type="ECO:0000313" key="3">
    <source>
        <dbReference type="Proteomes" id="UP000243650"/>
    </source>
</evidence>
<evidence type="ECO:0000313" key="2">
    <source>
        <dbReference type="EMBL" id="PRO65668.1"/>
    </source>
</evidence>
<dbReference type="PROSITE" id="PS50965">
    <property type="entry name" value="NERD"/>
    <property type="match status" value="1"/>
</dbReference>
<protein>
    <recommendedName>
        <fullName evidence="1">NERD domain-containing protein</fullName>
    </recommendedName>
</protein>
<accession>A0A2P6MHB5</accession>
<proteinExistence type="predicted"/>